<evidence type="ECO:0000256" key="1">
    <source>
        <dbReference type="ARBA" id="ARBA00010923"/>
    </source>
</evidence>
<dbReference type="GO" id="GO:0009307">
    <property type="term" value="P:DNA restriction-modification system"/>
    <property type="evidence" value="ECO:0007669"/>
    <property type="project" value="UniProtKB-KW"/>
</dbReference>
<comment type="similarity">
    <text evidence="1">Belongs to the type-I restriction system S methylase family.</text>
</comment>
<dbReference type="GO" id="GO:0003677">
    <property type="term" value="F:DNA binding"/>
    <property type="evidence" value="ECO:0007669"/>
    <property type="project" value="UniProtKB-KW"/>
</dbReference>
<gene>
    <name evidence="5" type="ORF">SAMN05660742_1306</name>
</gene>
<dbReference type="PANTHER" id="PTHR30408:SF12">
    <property type="entry name" value="TYPE I RESTRICTION ENZYME MJAVIII SPECIFICITY SUBUNIT"/>
    <property type="match status" value="1"/>
</dbReference>
<dbReference type="InterPro" id="IPR000055">
    <property type="entry name" value="Restrct_endonuc_typeI_TRD"/>
</dbReference>
<dbReference type="CDD" id="cd17517">
    <property type="entry name" value="RMtype1_S_EcoKI_StySPI-TRD2-CR2_like"/>
    <property type="match status" value="1"/>
</dbReference>
<dbReference type="Proteomes" id="UP000199662">
    <property type="component" value="Unassembled WGS sequence"/>
</dbReference>
<dbReference type="STRING" id="84035.SAMN05660742_1306"/>
<protein>
    <submittedName>
        <fullName evidence="5">Type I restriction enzyme, S subunit</fullName>
    </submittedName>
</protein>
<feature type="domain" description="Type I restriction modification DNA specificity" evidence="4">
    <location>
        <begin position="29"/>
        <end position="198"/>
    </location>
</feature>
<dbReference type="Gene3D" id="3.90.220.20">
    <property type="entry name" value="DNA methylase specificity domains"/>
    <property type="match status" value="2"/>
</dbReference>
<keyword evidence="3" id="KW-0238">DNA-binding</keyword>
<proteinExistence type="inferred from homology"/>
<evidence type="ECO:0000259" key="4">
    <source>
        <dbReference type="Pfam" id="PF01420"/>
    </source>
</evidence>
<reference evidence="6" key="1">
    <citation type="submission" date="2016-10" db="EMBL/GenBank/DDBJ databases">
        <authorList>
            <person name="Varghese N."/>
            <person name="Submissions S."/>
        </authorList>
    </citation>
    <scope>NUCLEOTIDE SEQUENCE [LARGE SCALE GENOMIC DNA]</scope>
    <source>
        <strain evidence="6">DSM 2179</strain>
    </source>
</reference>
<sequence length="461" mass="51838">MAKQKQELSLDELLEQALVPEAEQPYKVPENWVWTRLGDITSVIGGGTPSSRVNEYYENGSIPWISPVDLSGYTNIYISHGKKNITELGLKKSSARIMPSGTVLLSSRAPIGYVAIAENVLSTNQGFKNFLPSVAYLPKYLYFYLKYSKVLLESYASGTTFLELSASKVSLVEIPLSPLVEQQRIVDRIESLFAKLDQAKKLVQNTLDFFANRKAAILHKAFSGELTANWRIEHGIGIDSWKEKKLGKLIGNGPQNGLYKPRSAYGSGCLIVRIDNFYDGHIHPWRTLKKLNIEEAEINLYSLKNNDILINRVNSINYLGKSALVRNIEEPAVFESNVMRITLNNDVNAEYIIKYLNSNMGLAELRKNAKHAVNQASINQTDVKNTLIQIPSPDEQKEIVRILDCILENEEKAKEMINVLGKINLIKKSILARAFRGELGTNDPSEENARTLLKKVLQEKK</sequence>
<keyword evidence="6" id="KW-1185">Reference proteome</keyword>
<dbReference type="Pfam" id="PF01420">
    <property type="entry name" value="Methylase_S"/>
    <property type="match status" value="2"/>
</dbReference>
<accession>A0A1H7DDT3</accession>
<evidence type="ECO:0000313" key="6">
    <source>
        <dbReference type="Proteomes" id="UP000199662"/>
    </source>
</evidence>
<evidence type="ECO:0000256" key="3">
    <source>
        <dbReference type="ARBA" id="ARBA00023125"/>
    </source>
</evidence>
<dbReference type="InterPro" id="IPR052021">
    <property type="entry name" value="Type-I_RS_S_subunit"/>
</dbReference>
<dbReference type="AlphaFoldDB" id="A0A1H7DDT3"/>
<dbReference type="InterPro" id="IPR044946">
    <property type="entry name" value="Restrct_endonuc_typeI_TRD_sf"/>
</dbReference>
<evidence type="ECO:0000256" key="2">
    <source>
        <dbReference type="ARBA" id="ARBA00022747"/>
    </source>
</evidence>
<dbReference type="CDD" id="cd17273">
    <property type="entry name" value="RMtype1_S_EcoJA69PI-TRD1-CR1_like"/>
    <property type="match status" value="1"/>
</dbReference>
<evidence type="ECO:0000313" key="5">
    <source>
        <dbReference type="EMBL" id="SEJ96395.1"/>
    </source>
</evidence>
<keyword evidence="2" id="KW-0680">Restriction system</keyword>
<feature type="domain" description="Type I restriction modification DNA specificity" evidence="4">
    <location>
        <begin position="294"/>
        <end position="408"/>
    </location>
</feature>
<dbReference type="EMBL" id="FNZK01000030">
    <property type="protein sequence ID" value="SEJ96395.1"/>
    <property type="molecule type" value="Genomic_DNA"/>
</dbReference>
<name>A0A1H7DDT3_9FIRM</name>
<dbReference type="SUPFAM" id="SSF116734">
    <property type="entry name" value="DNA methylase specificity domain"/>
    <property type="match status" value="2"/>
</dbReference>
<dbReference type="PANTHER" id="PTHR30408">
    <property type="entry name" value="TYPE-1 RESTRICTION ENZYME ECOKI SPECIFICITY PROTEIN"/>
    <property type="match status" value="1"/>
</dbReference>
<dbReference type="RefSeq" id="WP_091835821.1">
    <property type="nucleotide sequence ID" value="NZ_FNZK01000030.1"/>
</dbReference>
<organism evidence="5 6">
    <name type="scientific">Propionispira arboris</name>
    <dbReference type="NCBI Taxonomy" id="84035"/>
    <lineage>
        <taxon>Bacteria</taxon>
        <taxon>Bacillati</taxon>
        <taxon>Bacillota</taxon>
        <taxon>Negativicutes</taxon>
        <taxon>Selenomonadales</taxon>
        <taxon>Selenomonadaceae</taxon>
        <taxon>Propionispira</taxon>
    </lineage>
</organism>